<keyword evidence="1" id="KW-0732">Signal</keyword>
<dbReference type="SUPFAM" id="SSF56925">
    <property type="entry name" value="OMPA-like"/>
    <property type="match status" value="1"/>
</dbReference>
<reference evidence="2 3" key="1">
    <citation type="submission" date="2024-02" db="EMBL/GenBank/DDBJ databases">
        <title>A Gaetbulibacter species isolated from tidal flats and genomic insights of their niches.</title>
        <authorList>
            <person name="Ye Y."/>
        </authorList>
    </citation>
    <scope>NUCLEOTIDE SEQUENCE [LARGE SCALE GENOMIC DNA]</scope>
    <source>
        <strain evidence="2 3">KEM-8</strain>
    </source>
</reference>
<proteinExistence type="predicted"/>
<evidence type="ECO:0008006" key="4">
    <source>
        <dbReference type="Google" id="ProtNLM"/>
    </source>
</evidence>
<dbReference type="InterPro" id="IPR011250">
    <property type="entry name" value="OMP/PagP_B-barrel"/>
</dbReference>
<keyword evidence="3" id="KW-1185">Reference proteome</keyword>
<sequence length="264" mass="29991">MTKIKLCTFMTLVVFCFSMLQAQHEMPVNPFNQSDHEDQMDSNDMSSIVVQELATEISDKHAITTESVETPIELHYSGKWMIGAGINMVEDSGNQQLGNFFTFKHKNWGNPFYINTEYLYNSHFSLGATLLFNKYQSGKTIQGNIIQDASEPNYFAMDFSAKLFLREVLHRHVFTPYVMAGTGYRYLEGYQAKNQSGTLVDVPKTQDITLNAGIGAYYWIDRSWGINFSYMAKFAMKVGANDASKTNHLASSLGVFYRFDTALR</sequence>
<evidence type="ECO:0000313" key="3">
    <source>
        <dbReference type="Proteomes" id="UP001610104"/>
    </source>
</evidence>
<feature type="signal peptide" evidence="1">
    <location>
        <begin position="1"/>
        <end position="22"/>
    </location>
</feature>
<evidence type="ECO:0000256" key="1">
    <source>
        <dbReference type="SAM" id="SignalP"/>
    </source>
</evidence>
<gene>
    <name evidence="2" type="ORF">V8G56_12300</name>
</gene>
<dbReference type="Gene3D" id="2.40.160.20">
    <property type="match status" value="1"/>
</dbReference>
<accession>A0ABW7MT05</accession>
<name>A0ABW7MT05_9FLAO</name>
<protein>
    <recommendedName>
        <fullName evidence="4">Outer membrane protein beta-barrel domain-containing protein</fullName>
    </recommendedName>
</protein>
<organism evidence="2 3">
    <name type="scientific">Gaetbulibacter aquiaggeris</name>
    <dbReference type="NCBI Taxonomy" id="1735373"/>
    <lineage>
        <taxon>Bacteria</taxon>
        <taxon>Pseudomonadati</taxon>
        <taxon>Bacteroidota</taxon>
        <taxon>Flavobacteriia</taxon>
        <taxon>Flavobacteriales</taxon>
        <taxon>Flavobacteriaceae</taxon>
        <taxon>Gaetbulibacter</taxon>
    </lineage>
</organism>
<dbReference type="EMBL" id="JBAWKC010000004">
    <property type="protein sequence ID" value="MFH6769523.1"/>
    <property type="molecule type" value="Genomic_DNA"/>
</dbReference>
<dbReference type="RefSeq" id="WP_395438752.1">
    <property type="nucleotide sequence ID" value="NZ_JBAWKC010000004.1"/>
</dbReference>
<comment type="caution">
    <text evidence="2">The sequence shown here is derived from an EMBL/GenBank/DDBJ whole genome shotgun (WGS) entry which is preliminary data.</text>
</comment>
<evidence type="ECO:0000313" key="2">
    <source>
        <dbReference type="EMBL" id="MFH6769523.1"/>
    </source>
</evidence>
<dbReference type="Proteomes" id="UP001610104">
    <property type="component" value="Unassembled WGS sequence"/>
</dbReference>
<feature type="chain" id="PRO_5045656025" description="Outer membrane protein beta-barrel domain-containing protein" evidence="1">
    <location>
        <begin position="23"/>
        <end position="264"/>
    </location>
</feature>